<evidence type="ECO:0000256" key="1">
    <source>
        <dbReference type="SAM" id="SignalP"/>
    </source>
</evidence>
<dbReference type="GO" id="GO:0008061">
    <property type="term" value="F:chitin binding"/>
    <property type="evidence" value="ECO:0007669"/>
    <property type="project" value="InterPro"/>
</dbReference>
<dbReference type="InterPro" id="IPR036508">
    <property type="entry name" value="Chitin-bd_dom_sf"/>
</dbReference>
<feature type="domain" description="Chitin-binding type-2" evidence="2">
    <location>
        <begin position="74"/>
        <end position="129"/>
    </location>
</feature>
<dbReference type="InterPro" id="IPR002557">
    <property type="entry name" value="Chitin-bd_dom"/>
</dbReference>
<feature type="chain" id="PRO_5041957543" evidence="1">
    <location>
        <begin position="29"/>
        <end position="223"/>
    </location>
</feature>
<dbReference type="EMBL" id="JASAOG010000009">
    <property type="protein sequence ID" value="KAK0066787.1"/>
    <property type="molecule type" value="Genomic_DNA"/>
</dbReference>
<keyword evidence="1" id="KW-0732">Signal</keyword>
<organism evidence="3 4">
    <name type="scientific">Biomphalaria pfeifferi</name>
    <name type="common">Bloodfluke planorb</name>
    <name type="synonym">Freshwater snail</name>
    <dbReference type="NCBI Taxonomy" id="112525"/>
    <lineage>
        <taxon>Eukaryota</taxon>
        <taxon>Metazoa</taxon>
        <taxon>Spiralia</taxon>
        <taxon>Lophotrochozoa</taxon>
        <taxon>Mollusca</taxon>
        <taxon>Gastropoda</taxon>
        <taxon>Heterobranchia</taxon>
        <taxon>Euthyneura</taxon>
        <taxon>Panpulmonata</taxon>
        <taxon>Hygrophila</taxon>
        <taxon>Lymnaeoidea</taxon>
        <taxon>Planorbidae</taxon>
        <taxon>Biomphalaria</taxon>
    </lineage>
</organism>
<feature type="non-terminal residue" evidence="3">
    <location>
        <position position="223"/>
    </location>
</feature>
<accession>A0AAD8C6E7</accession>
<evidence type="ECO:0000313" key="3">
    <source>
        <dbReference type="EMBL" id="KAK0066787.1"/>
    </source>
</evidence>
<dbReference type="AlphaFoldDB" id="A0AAD8C6E7"/>
<name>A0AAD8C6E7_BIOPF</name>
<evidence type="ECO:0000259" key="2">
    <source>
        <dbReference type="PROSITE" id="PS50940"/>
    </source>
</evidence>
<feature type="signal peptide" evidence="1">
    <location>
        <begin position="1"/>
        <end position="28"/>
    </location>
</feature>
<proteinExistence type="predicted"/>
<keyword evidence="4" id="KW-1185">Reference proteome</keyword>
<dbReference type="GO" id="GO:0005576">
    <property type="term" value="C:extracellular region"/>
    <property type="evidence" value="ECO:0007669"/>
    <property type="project" value="InterPro"/>
</dbReference>
<reference evidence="3" key="2">
    <citation type="submission" date="2023-04" db="EMBL/GenBank/DDBJ databases">
        <authorList>
            <person name="Bu L."/>
            <person name="Lu L."/>
            <person name="Laidemitt M.R."/>
            <person name="Zhang S.M."/>
            <person name="Mutuku M."/>
            <person name="Mkoji G."/>
            <person name="Steinauer M."/>
            <person name="Loker E.S."/>
        </authorList>
    </citation>
    <scope>NUCLEOTIDE SEQUENCE</scope>
    <source>
        <strain evidence="3">KasaAsao</strain>
        <tissue evidence="3">Whole Snail</tissue>
    </source>
</reference>
<reference evidence="3" key="1">
    <citation type="journal article" date="2023" name="PLoS Negl. Trop. Dis.">
        <title>A genome sequence for Biomphalaria pfeifferi, the major vector snail for the human-infecting parasite Schistosoma mansoni.</title>
        <authorList>
            <person name="Bu L."/>
            <person name="Lu L."/>
            <person name="Laidemitt M.R."/>
            <person name="Zhang S.M."/>
            <person name="Mutuku M."/>
            <person name="Mkoji G."/>
            <person name="Steinauer M."/>
            <person name="Loker E.S."/>
        </authorList>
    </citation>
    <scope>NUCLEOTIDE SEQUENCE</scope>
    <source>
        <strain evidence="3">KasaAsao</strain>
    </source>
</reference>
<protein>
    <submittedName>
        <fullName evidence="3">Pro-resilin-like isoform X1</fullName>
    </submittedName>
</protein>
<dbReference type="Proteomes" id="UP001233172">
    <property type="component" value="Unassembled WGS sequence"/>
</dbReference>
<comment type="caution">
    <text evidence="3">The sequence shown here is derived from an EMBL/GenBank/DDBJ whole genome shotgun (WGS) entry which is preliminary data.</text>
</comment>
<evidence type="ECO:0000313" key="4">
    <source>
        <dbReference type="Proteomes" id="UP001233172"/>
    </source>
</evidence>
<gene>
    <name evidence="3" type="ORF">Bpfe_003522</name>
</gene>
<sequence>PVKKMFRAAVFFAVLAVAFCAAYNKVDTKDYIASSVKDYSGNQAGSNYNGYKGASNYNGYQAGSNSYNNYNQGYNPCGYGDNGKRLAIRDFCAGYFECQNGEARYYECDEYEGFDIYNKKCVPDKSCATVCPKGTGPSYNSIYQFYLGGALMNCPYGTYFNARICTCDHISNLEYQQYSSNQYNKGKQYDNNGKQYDNYGKQYDNSGKQYQAGYYNNAQYNGN</sequence>
<dbReference type="SUPFAM" id="SSF57625">
    <property type="entry name" value="Invertebrate chitin-binding proteins"/>
    <property type="match status" value="1"/>
</dbReference>
<dbReference type="PROSITE" id="PS50940">
    <property type="entry name" value="CHIT_BIND_II"/>
    <property type="match status" value="1"/>
</dbReference>